<keyword evidence="1" id="KW-1133">Transmembrane helix</keyword>
<evidence type="ECO:0000256" key="1">
    <source>
        <dbReference type="SAM" id="Phobius"/>
    </source>
</evidence>
<keyword evidence="1" id="KW-0472">Membrane</keyword>
<sequence>MLLIIYKHRLHLSSRPLFLPEANTEQTHNTIPSIFLQISPSFSLLLVKIYFLFLGSVVSLSCAKVTLFSFVGSFIE</sequence>
<evidence type="ECO:0000313" key="2">
    <source>
        <dbReference type="EMBL" id="MBX16638.1"/>
    </source>
</evidence>
<dbReference type="EMBL" id="GGEC01036154">
    <property type="protein sequence ID" value="MBX16638.1"/>
    <property type="molecule type" value="Transcribed_RNA"/>
</dbReference>
<dbReference type="AlphaFoldDB" id="A0A2P2LF91"/>
<keyword evidence="1" id="KW-0812">Transmembrane</keyword>
<organism evidence="2">
    <name type="scientific">Rhizophora mucronata</name>
    <name type="common">Asiatic mangrove</name>
    <dbReference type="NCBI Taxonomy" id="61149"/>
    <lineage>
        <taxon>Eukaryota</taxon>
        <taxon>Viridiplantae</taxon>
        <taxon>Streptophyta</taxon>
        <taxon>Embryophyta</taxon>
        <taxon>Tracheophyta</taxon>
        <taxon>Spermatophyta</taxon>
        <taxon>Magnoliopsida</taxon>
        <taxon>eudicotyledons</taxon>
        <taxon>Gunneridae</taxon>
        <taxon>Pentapetalae</taxon>
        <taxon>rosids</taxon>
        <taxon>fabids</taxon>
        <taxon>Malpighiales</taxon>
        <taxon>Rhizophoraceae</taxon>
        <taxon>Rhizophora</taxon>
    </lineage>
</organism>
<feature type="transmembrane region" description="Helical" evidence="1">
    <location>
        <begin position="49"/>
        <end position="75"/>
    </location>
</feature>
<protein>
    <submittedName>
        <fullName evidence="2">Uncharacterized protein</fullName>
    </submittedName>
</protein>
<reference evidence="2" key="1">
    <citation type="submission" date="2018-02" db="EMBL/GenBank/DDBJ databases">
        <title>Rhizophora mucronata_Transcriptome.</title>
        <authorList>
            <person name="Meera S.P."/>
            <person name="Sreeshan A."/>
            <person name="Augustine A."/>
        </authorList>
    </citation>
    <scope>NUCLEOTIDE SEQUENCE</scope>
    <source>
        <tissue evidence="2">Leaf</tissue>
    </source>
</reference>
<proteinExistence type="predicted"/>
<name>A0A2P2LF91_RHIMU</name>
<accession>A0A2P2LF91</accession>